<dbReference type="PANTHER" id="PTHR43761">
    <property type="entry name" value="D-ISOMER SPECIFIC 2-HYDROXYACID DEHYDROGENASE FAMILY PROTEIN (AFU_ORTHOLOGUE AFUA_1G13630)"/>
    <property type="match status" value="1"/>
</dbReference>
<dbReference type="EMBL" id="LFJN01000041">
    <property type="protein sequence ID" value="KPI35365.1"/>
    <property type="molecule type" value="Genomic_DNA"/>
</dbReference>
<organism evidence="7 8">
    <name type="scientific">Cyphellophora attinorum</name>
    <dbReference type="NCBI Taxonomy" id="1664694"/>
    <lineage>
        <taxon>Eukaryota</taxon>
        <taxon>Fungi</taxon>
        <taxon>Dikarya</taxon>
        <taxon>Ascomycota</taxon>
        <taxon>Pezizomycotina</taxon>
        <taxon>Eurotiomycetes</taxon>
        <taxon>Chaetothyriomycetidae</taxon>
        <taxon>Chaetothyriales</taxon>
        <taxon>Cyphellophoraceae</taxon>
        <taxon>Cyphellophora</taxon>
    </lineage>
</organism>
<dbReference type="InterPro" id="IPR006139">
    <property type="entry name" value="D-isomer_2_OHA_DH_cat_dom"/>
</dbReference>
<dbReference type="InterPro" id="IPR036291">
    <property type="entry name" value="NAD(P)-bd_dom_sf"/>
</dbReference>
<dbReference type="Gene3D" id="3.40.50.720">
    <property type="entry name" value="NAD(P)-binding Rossmann-like Domain"/>
    <property type="match status" value="2"/>
</dbReference>
<evidence type="ECO:0000256" key="2">
    <source>
        <dbReference type="ARBA" id="ARBA00023002"/>
    </source>
</evidence>
<evidence type="ECO:0000259" key="5">
    <source>
        <dbReference type="Pfam" id="PF00389"/>
    </source>
</evidence>
<dbReference type="GO" id="GO:0016616">
    <property type="term" value="F:oxidoreductase activity, acting on the CH-OH group of donors, NAD or NADP as acceptor"/>
    <property type="evidence" value="ECO:0007669"/>
    <property type="project" value="InterPro"/>
</dbReference>
<gene>
    <name evidence="7" type="ORF">AB675_9908</name>
</gene>
<dbReference type="Pfam" id="PF02826">
    <property type="entry name" value="2-Hacid_dh_C"/>
    <property type="match status" value="1"/>
</dbReference>
<dbReference type="CDD" id="cd05198">
    <property type="entry name" value="formate_dh_like"/>
    <property type="match status" value="1"/>
</dbReference>
<evidence type="ECO:0000256" key="3">
    <source>
        <dbReference type="ARBA" id="ARBA00023027"/>
    </source>
</evidence>
<protein>
    <submittedName>
        <fullName evidence="7">Glycerate dehydrogenase</fullName>
    </submittedName>
</protein>
<keyword evidence="3" id="KW-0520">NAD</keyword>
<accession>A0A0N1NXE8</accession>
<feature type="domain" description="D-isomer specific 2-hydroxyacid dehydrogenase NAD-binding" evidence="6">
    <location>
        <begin position="131"/>
        <end position="315"/>
    </location>
</feature>
<keyword evidence="8" id="KW-1185">Reference proteome</keyword>
<dbReference type="Pfam" id="PF00389">
    <property type="entry name" value="2-Hacid_dh"/>
    <property type="match status" value="1"/>
</dbReference>
<dbReference type="AlphaFoldDB" id="A0A0N1NXE8"/>
<dbReference type="OrthoDB" id="298012at2759"/>
<evidence type="ECO:0000313" key="8">
    <source>
        <dbReference type="Proteomes" id="UP000038010"/>
    </source>
</evidence>
<name>A0A0N1NXE8_9EURO</name>
<dbReference type="RefSeq" id="XP_017995328.1">
    <property type="nucleotide sequence ID" value="XM_018150484.1"/>
</dbReference>
<evidence type="ECO:0000259" key="6">
    <source>
        <dbReference type="Pfam" id="PF02826"/>
    </source>
</evidence>
<dbReference type="STRING" id="1664694.A0A0N1NXE8"/>
<dbReference type="Proteomes" id="UP000038010">
    <property type="component" value="Unassembled WGS sequence"/>
</dbReference>
<dbReference type="SUPFAM" id="SSF51735">
    <property type="entry name" value="NAD(P)-binding Rossmann-fold domains"/>
    <property type="match status" value="1"/>
</dbReference>
<evidence type="ECO:0000313" key="7">
    <source>
        <dbReference type="EMBL" id="KPI35365.1"/>
    </source>
</evidence>
<evidence type="ECO:0000256" key="4">
    <source>
        <dbReference type="RuleBase" id="RU003719"/>
    </source>
</evidence>
<dbReference type="VEuPathDB" id="FungiDB:AB675_9908"/>
<dbReference type="PANTHER" id="PTHR43761:SF1">
    <property type="entry name" value="D-ISOMER SPECIFIC 2-HYDROXYACID DEHYDROGENASE CATALYTIC DOMAIN-CONTAINING PROTEIN-RELATED"/>
    <property type="match status" value="1"/>
</dbReference>
<sequence length="375" mass="40688">MASGSDSSTSESSSHSSEKRLRIVALEAQFGAIPDFDICNGDYEIIVYDSTPRNSEAVLKERLRDADVAIITTIPMNSATLSREVTPNLRAIMIMAAGTDHVDLETCRKRGIRVLNCPSANSETVAEHAVALYFAIRRRVVQTHQLTVQDSWAAQKTLLGVLKDNNGRPPVGLSQERVGIIGYGRLGQHIAKLCSALGMTVSISDRKGAAVERQDMSAIRDGRSHKPERVQRSSFADTLTQSTVLFICVPRNTATLNMVASMELAQMASQALVVNVSRGGIVNETDLLQALKARQIAGAATDVFIEEPACAGNSVLIKALAQEQARDQAASSIPLVVTPHTAWYSQSTMSNLTESVKENLEGWWRDACPQENIVL</sequence>
<evidence type="ECO:0000256" key="1">
    <source>
        <dbReference type="ARBA" id="ARBA00005854"/>
    </source>
</evidence>
<dbReference type="GeneID" id="28742364"/>
<dbReference type="GO" id="GO:0051287">
    <property type="term" value="F:NAD binding"/>
    <property type="evidence" value="ECO:0007669"/>
    <property type="project" value="InterPro"/>
</dbReference>
<comment type="similarity">
    <text evidence="1 4">Belongs to the D-isomer specific 2-hydroxyacid dehydrogenase family.</text>
</comment>
<comment type="caution">
    <text evidence="7">The sequence shown here is derived from an EMBL/GenBank/DDBJ whole genome shotgun (WGS) entry which is preliminary data.</text>
</comment>
<feature type="domain" description="D-isomer specific 2-hydroxyacid dehydrogenase catalytic" evidence="5">
    <location>
        <begin position="42"/>
        <end position="370"/>
    </location>
</feature>
<dbReference type="InterPro" id="IPR050418">
    <property type="entry name" value="D-iso_2-hydroxyacid_DH_PdxB"/>
</dbReference>
<dbReference type="InterPro" id="IPR006140">
    <property type="entry name" value="D-isomer_DH_NAD-bd"/>
</dbReference>
<proteinExistence type="inferred from homology"/>
<reference evidence="7 8" key="1">
    <citation type="submission" date="2015-06" db="EMBL/GenBank/DDBJ databases">
        <title>Draft genome of the ant-associated black yeast Phialophora attae CBS 131958.</title>
        <authorList>
            <person name="Moreno L.F."/>
            <person name="Stielow B.J."/>
            <person name="de Hoog S."/>
            <person name="Vicente V.A."/>
            <person name="Weiss V.A."/>
            <person name="de Vries M."/>
            <person name="Cruz L.M."/>
            <person name="Souza E.M."/>
        </authorList>
    </citation>
    <scope>NUCLEOTIDE SEQUENCE [LARGE SCALE GENOMIC DNA]</scope>
    <source>
        <strain evidence="7 8">CBS 131958</strain>
    </source>
</reference>
<keyword evidence="2 4" id="KW-0560">Oxidoreductase</keyword>
<dbReference type="SUPFAM" id="SSF52283">
    <property type="entry name" value="Formate/glycerate dehydrogenase catalytic domain-like"/>
    <property type="match status" value="1"/>
</dbReference>